<evidence type="ECO:0000313" key="3">
    <source>
        <dbReference type="Proteomes" id="UP001518990"/>
    </source>
</evidence>
<accession>A0ABS3K8A7</accession>
<sequence>MLDTEQLLMPVAGEDPCGEALDYDLQFMALEIAAQGGGTVDAPEAPDWDEVARTGQELAARSKDLRIGVMLARAALNRSGFAGLHEGLTLLLGYVTQFWDAVHPRPDAEDSDDQTVRVNTLANLCDSDGFLADIRRVPLARSRLFGTVTFRDWVEAQRARTGSDDLSRAFQDTDPQALRDIRNHLRSCHLVTTALGKAVRARVEASEATRMDPLLNLLEQMQELLDAQQQDLPEATEAAPVTLPEAALPGGEIRSRQDVIRSIDRICQWYAAHEPGSPVPLLLERARRLVSKDFMSLLLDLAPQGAAQFRSIAGMAETP</sequence>
<reference evidence="2 3" key="1">
    <citation type="submission" date="2020-09" db="EMBL/GenBank/DDBJ databases">
        <title>Roseomonas.</title>
        <authorList>
            <person name="Zhu W."/>
        </authorList>
    </citation>
    <scope>NUCLEOTIDE SEQUENCE [LARGE SCALE GENOMIC DNA]</scope>
    <source>
        <strain evidence="2 3">1311</strain>
    </source>
</reference>
<protein>
    <submittedName>
        <fullName evidence="2">Type VI secretion system protein TssA</fullName>
    </submittedName>
</protein>
<evidence type="ECO:0000313" key="2">
    <source>
        <dbReference type="EMBL" id="MBO1073699.1"/>
    </source>
</evidence>
<dbReference type="EMBL" id="JACTNF010000003">
    <property type="protein sequence ID" value="MBO1073699.1"/>
    <property type="molecule type" value="Genomic_DNA"/>
</dbReference>
<dbReference type="InterPro" id="IPR017740">
    <property type="entry name" value="TssA-like"/>
</dbReference>
<dbReference type="PANTHER" id="PTHR37951:SF1">
    <property type="entry name" value="TYPE VI SECRETION SYSTEM COMPONENT TSSA1"/>
    <property type="match status" value="1"/>
</dbReference>
<organism evidence="2 3">
    <name type="scientific">Roseomonas marmotae</name>
    <dbReference type="NCBI Taxonomy" id="2768161"/>
    <lineage>
        <taxon>Bacteria</taxon>
        <taxon>Pseudomonadati</taxon>
        <taxon>Pseudomonadota</taxon>
        <taxon>Alphaproteobacteria</taxon>
        <taxon>Acetobacterales</taxon>
        <taxon>Roseomonadaceae</taxon>
        <taxon>Roseomonas</taxon>
    </lineage>
</organism>
<name>A0ABS3K8A7_9PROT</name>
<gene>
    <name evidence="2" type="primary">tssA</name>
    <name evidence="2" type="ORF">IAI60_03670</name>
</gene>
<dbReference type="NCBIfam" id="TIGR03363">
    <property type="entry name" value="VI_chp_8"/>
    <property type="match status" value="1"/>
</dbReference>
<dbReference type="Proteomes" id="UP001518990">
    <property type="component" value="Unassembled WGS sequence"/>
</dbReference>
<dbReference type="Pfam" id="PF06812">
    <property type="entry name" value="ImpA_N"/>
    <property type="match status" value="1"/>
</dbReference>
<feature type="domain" description="ImpA N-terminal" evidence="1">
    <location>
        <begin position="9"/>
        <end position="125"/>
    </location>
</feature>
<proteinExistence type="predicted"/>
<evidence type="ECO:0000259" key="1">
    <source>
        <dbReference type="Pfam" id="PF06812"/>
    </source>
</evidence>
<dbReference type="PANTHER" id="PTHR37951">
    <property type="entry name" value="CYTOPLASMIC PROTEIN-RELATED"/>
    <property type="match status" value="1"/>
</dbReference>
<comment type="caution">
    <text evidence="2">The sequence shown here is derived from an EMBL/GenBank/DDBJ whole genome shotgun (WGS) entry which is preliminary data.</text>
</comment>
<dbReference type="InterPro" id="IPR010657">
    <property type="entry name" value="ImpA_N"/>
</dbReference>
<keyword evidence="3" id="KW-1185">Reference proteome</keyword>